<protein>
    <recommendedName>
        <fullName evidence="4">Protein kinase domain-containing protein</fullName>
    </recommendedName>
</protein>
<keyword evidence="1" id="KW-0472">Membrane</keyword>
<evidence type="ECO:0000256" key="1">
    <source>
        <dbReference type="SAM" id="Phobius"/>
    </source>
</evidence>
<dbReference type="Proteomes" id="UP000632138">
    <property type="component" value="Unassembled WGS sequence"/>
</dbReference>
<sequence length="479" mass="52686">MADDDAPLMIDLAGPQGRALLRVRPPESLLSKPVEFEVPPLSGNAAADQLVAISTQVIFTTAANERDGWLEWHVKIYRCATVGDADTLRQHLHRQAGALQHVNNFLPGQRGMAFKPPWAVVPVQVVRGDGRPEELAGAVTTRLGVPSDQIVAQLRRHLPPWLGDKTQPDCVLLAVSPRIDPMNWEADHHGDPHPATENLSMFETLAAGLDLLHQQEWAHCDIKPDNVCRYTYFPENLPPMSEYALIDTDAATRTTPPPRALRSSELYDYRALRDLRLGRVAGPPRAGHLYAQDRFGLMLMVLCALAGREWVEQLALAPDATDPAGGRIADDEEKMLRALAALWPDPRWEPLVRALAEPFGTGPGGSLALERQDPWAAEWLQRLVRAEAECTEVRTPVEPSPVRTPEAPPVAVRAVDRVRQETRAHPAGKPQLVRRAYEVIDEVAGDLAESQARLAMWLWGGGLTGAGLLIALNAFVIGR</sequence>
<evidence type="ECO:0008006" key="4">
    <source>
        <dbReference type="Google" id="ProtNLM"/>
    </source>
</evidence>
<comment type="caution">
    <text evidence="2">The sequence shown here is derived from an EMBL/GenBank/DDBJ whole genome shotgun (WGS) entry which is preliminary data.</text>
</comment>
<dbReference type="SUPFAM" id="SSF56112">
    <property type="entry name" value="Protein kinase-like (PK-like)"/>
    <property type="match status" value="1"/>
</dbReference>
<evidence type="ECO:0000313" key="2">
    <source>
        <dbReference type="EMBL" id="MBM2622037.1"/>
    </source>
</evidence>
<keyword evidence="3" id="KW-1185">Reference proteome</keyword>
<name>A0ABS2AQ94_9ACTN</name>
<keyword evidence="1" id="KW-1133">Transmembrane helix</keyword>
<dbReference type="InterPro" id="IPR011009">
    <property type="entry name" value="Kinase-like_dom_sf"/>
</dbReference>
<dbReference type="EMBL" id="JAENHP010000023">
    <property type="protein sequence ID" value="MBM2622037.1"/>
    <property type="molecule type" value="Genomic_DNA"/>
</dbReference>
<feature type="transmembrane region" description="Helical" evidence="1">
    <location>
        <begin position="456"/>
        <end position="477"/>
    </location>
</feature>
<organism evidence="2 3">
    <name type="scientific">Paractinoplanes ovalisporus</name>
    <dbReference type="NCBI Taxonomy" id="2810368"/>
    <lineage>
        <taxon>Bacteria</taxon>
        <taxon>Bacillati</taxon>
        <taxon>Actinomycetota</taxon>
        <taxon>Actinomycetes</taxon>
        <taxon>Micromonosporales</taxon>
        <taxon>Micromonosporaceae</taxon>
        <taxon>Paractinoplanes</taxon>
    </lineage>
</organism>
<dbReference type="Gene3D" id="1.10.510.10">
    <property type="entry name" value="Transferase(Phosphotransferase) domain 1"/>
    <property type="match status" value="1"/>
</dbReference>
<gene>
    <name evidence="2" type="ORF">JIG36_41695</name>
</gene>
<evidence type="ECO:0000313" key="3">
    <source>
        <dbReference type="Proteomes" id="UP000632138"/>
    </source>
</evidence>
<accession>A0ABS2AQ94</accession>
<proteinExistence type="predicted"/>
<keyword evidence="1" id="KW-0812">Transmembrane</keyword>
<dbReference type="RefSeq" id="WP_203382298.1">
    <property type="nucleotide sequence ID" value="NZ_JAENHP010000023.1"/>
</dbReference>
<reference evidence="2 3" key="1">
    <citation type="submission" date="2021-01" db="EMBL/GenBank/DDBJ databases">
        <title>Actinoplanes sp. nov. LDG1-06 isolated from lichen.</title>
        <authorList>
            <person name="Saeng-In P."/>
            <person name="Phongsopitanun W."/>
            <person name="Kanchanasin P."/>
            <person name="Yuki M."/>
            <person name="Kudo T."/>
            <person name="Ohkuma M."/>
            <person name="Tanasupawat S."/>
        </authorList>
    </citation>
    <scope>NUCLEOTIDE SEQUENCE [LARGE SCALE GENOMIC DNA]</scope>
    <source>
        <strain evidence="2 3">LDG1-06</strain>
    </source>
</reference>